<reference evidence="8 9" key="1">
    <citation type="submission" date="2019-01" db="EMBL/GenBank/DDBJ databases">
        <title>A chromosome-scale genome assembly of the yellow perch, Perca flavescens.</title>
        <authorList>
            <person name="Feron R."/>
            <person name="Morvezen R."/>
            <person name="Bestin A."/>
            <person name="Haffray P."/>
            <person name="Klopp C."/>
            <person name="Zahm M."/>
            <person name="Cabau C."/>
            <person name="Roques C."/>
            <person name="Donnadieu C."/>
            <person name="Bouchez O."/>
            <person name="Christie M."/>
            <person name="Larson W."/>
            <person name="Guiguen Y."/>
        </authorList>
    </citation>
    <scope>NUCLEOTIDE SEQUENCE [LARGE SCALE GENOMIC DNA]</scope>
    <source>
        <strain evidence="8">YP-PL-M2</strain>
        <tissue evidence="8">Blood</tissue>
    </source>
</reference>
<evidence type="ECO:0000256" key="4">
    <source>
        <dbReference type="ARBA" id="ARBA00023125"/>
    </source>
</evidence>
<evidence type="ECO:0000313" key="9">
    <source>
        <dbReference type="Proteomes" id="UP000295070"/>
    </source>
</evidence>
<feature type="compositionally biased region" description="Basic and acidic residues" evidence="6">
    <location>
        <begin position="170"/>
        <end position="192"/>
    </location>
</feature>
<feature type="domain" description="THAP-type" evidence="7">
    <location>
        <begin position="1"/>
        <end position="100"/>
    </location>
</feature>
<comment type="caution">
    <text evidence="8">The sequence shown here is derived from an EMBL/GenBank/DDBJ whole genome shotgun (WGS) entry which is preliminary data.</text>
</comment>
<organism evidence="8 9">
    <name type="scientific">Perca flavescens</name>
    <name type="common">American yellow perch</name>
    <name type="synonym">Morone flavescens</name>
    <dbReference type="NCBI Taxonomy" id="8167"/>
    <lineage>
        <taxon>Eukaryota</taxon>
        <taxon>Metazoa</taxon>
        <taxon>Chordata</taxon>
        <taxon>Craniata</taxon>
        <taxon>Vertebrata</taxon>
        <taxon>Euteleostomi</taxon>
        <taxon>Actinopterygii</taxon>
        <taxon>Neopterygii</taxon>
        <taxon>Teleostei</taxon>
        <taxon>Neoteleostei</taxon>
        <taxon>Acanthomorphata</taxon>
        <taxon>Eupercaria</taxon>
        <taxon>Perciformes</taxon>
        <taxon>Percoidei</taxon>
        <taxon>Percidae</taxon>
        <taxon>Percinae</taxon>
        <taxon>Perca</taxon>
    </lineage>
</organism>
<evidence type="ECO:0000313" key="8">
    <source>
        <dbReference type="EMBL" id="TDH09987.1"/>
    </source>
</evidence>
<evidence type="ECO:0000256" key="3">
    <source>
        <dbReference type="ARBA" id="ARBA00022833"/>
    </source>
</evidence>
<keyword evidence="9" id="KW-1185">Reference proteome</keyword>
<protein>
    <recommendedName>
        <fullName evidence="7">THAP-type domain-containing protein</fullName>
    </recommendedName>
</protein>
<keyword evidence="2 5" id="KW-0863">Zinc-finger</keyword>
<evidence type="ECO:0000256" key="2">
    <source>
        <dbReference type="ARBA" id="ARBA00022771"/>
    </source>
</evidence>
<dbReference type="Proteomes" id="UP000295070">
    <property type="component" value="Chromosome 8"/>
</dbReference>
<sequence length="205" mass="23484">MGGRSCCVINCCRKSHDHRGRKIPNGLSFHCFPAWRTHEGAHVSRLTERRRAAWVAAVGRPDITFTRIPTSMRVCSRHFHSGKPAYEMLESDPDWAPSLHLDHREPNPRRTTRLLRSVRQENGDPEQRCTPPETRPAHETETRTAAGGAEKPLVRPWREVRSLLQAALQRKPDFSRQPGDETQKKTTDDSFRVRPPLTLSLTDKK</sequence>
<evidence type="ECO:0000256" key="6">
    <source>
        <dbReference type="SAM" id="MobiDB-lite"/>
    </source>
</evidence>
<evidence type="ECO:0000259" key="7">
    <source>
        <dbReference type="PROSITE" id="PS50950"/>
    </source>
</evidence>
<dbReference type="InterPro" id="IPR006612">
    <property type="entry name" value="THAP_Znf"/>
</dbReference>
<dbReference type="SUPFAM" id="SSF57716">
    <property type="entry name" value="Glucocorticoid receptor-like (DNA-binding domain)"/>
    <property type="match status" value="1"/>
</dbReference>
<feature type="compositionally biased region" description="Basic and acidic residues" evidence="6">
    <location>
        <begin position="152"/>
        <end position="161"/>
    </location>
</feature>
<feature type="region of interest" description="Disordered" evidence="6">
    <location>
        <begin position="118"/>
        <end position="205"/>
    </location>
</feature>
<dbReference type="STRING" id="8167.A0A484D5U6"/>
<dbReference type="EMBL" id="SCKG01000008">
    <property type="protein sequence ID" value="TDH09987.1"/>
    <property type="molecule type" value="Genomic_DNA"/>
</dbReference>
<accession>A0A484D5U6</accession>
<gene>
    <name evidence="8" type="ORF">EPR50_G00092850</name>
</gene>
<dbReference type="PROSITE" id="PS50950">
    <property type="entry name" value="ZF_THAP"/>
    <property type="match status" value="1"/>
</dbReference>
<dbReference type="Pfam" id="PF05485">
    <property type="entry name" value="THAP"/>
    <property type="match status" value="1"/>
</dbReference>
<evidence type="ECO:0000256" key="5">
    <source>
        <dbReference type="PROSITE-ProRule" id="PRU00309"/>
    </source>
</evidence>
<dbReference type="SMART" id="SM00980">
    <property type="entry name" value="THAP"/>
    <property type="match status" value="1"/>
</dbReference>
<proteinExistence type="predicted"/>
<feature type="compositionally biased region" description="Basic and acidic residues" evidence="6">
    <location>
        <begin position="118"/>
        <end position="127"/>
    </location>
</feature>
<dbReference type="GO" id="GO:0003677">
    <property type="term" value="F:DNA binding"/>
    <property type="evidence" value="ECO:0007669"/>
    <property type="project" value="UniProtKB-UniRule"/>
</dbReference>
<dbReference type="GO" id="GO:0008270">
    <property type="term" value="F:zinc ion binding"/>
    <property type="evidence" value="ECO:0007669"/>
    <property type="project" value="UniProtKB-KW"/>
</dbReference>
<keyword evidence="4 5" id="KW-0238">DNA-binding</keyword>
<evidence type="ECO:0000256" key="1">
    <source>
        <dbReference type="ARBA" id="ARBA00022723"/>
    </source>
</evidence>
<name>A0A484D5U6_PERFV</name>
<keyword evidence="3" id="KW-0862">Zinc</keyword>
<dbReference type="AlphaFoldDB" id="A0A484D5U6"/>
<keyword evidence="1" id="KW-0479">Metal-binding</keyword>